<reference evidence="4 5" key="1">
    <citation type="journal article" date="2016" name="Genome Announc.">
        <title>First Complete Genome Sequence of a Subdivision 6 Acidobacterium Strain.</title>
        <authorList>
            <person name="Huang S."/>
            <person name="Vieira S."/>
            <person name="Bunk B."/>
            <person name="Riedel T."/>
            <person name="Sproer C."/>
            <person name="Overmann J."/>
        </authorList>
    </citation>
    <scope>NUCLEOTIDE SEQUENCE [LARGE SCALE GENOMIC DNA]</scope>
    <source>
        <strain evidence="5">DSM 100886 HEG_-6_39</strain>
    </source>
</reference>
<dbReference type="STRING" id="1855912.LuPra_05475"/>
<dbReference type="OrthoDB" id="36480at2"/>
<dbReference type="Gene3D" id="2.60.40.1120">
    <property type="entry name" value="Carboxypeptidase-like, regulatory domain"/>
    <property type="match status" value="1"/>
</dbReference>
<dbReference type="Pfam" id="PF08308">
    <property type="entry name" value="PEGA"/>
    <property type="match status" value="1"/>
</dbReference>
<feature type="compositionally biased region" description="Low complexity" evidence="1">
    <location>
        <begin position="73"/>
        <end position="85"/>
    </location>
</feature>
<feature type="signal peptide" evidence="2">
    <location>
        <begin position="1"/>
        <end position="25"/>
    </location>
</feature>
<evidence type="ECO:0000259" key="3">
    <source>
        <dbReference type="Pfam" id="PF08308"/>
    </source>
</evidence>
<proteinExistence type="predicted"/>
<dbReference type="RefSeq" id="WP_157899747.1">
    <property type="nucleotide sequence ID" value="NZ_CP015136.1"/>
</dbReference>
<dbReference type="AlphaFoldDB" id="A0A143PUE3"/>
<keyword evidence="2" id="KW-0732">Signal</keyword>
<feature type="compositionally biased region" description="Low complexity" evidence="1">
    <location>
        <begin position="50"/>
        <end position="60"/>
    </location>
</feature>
<keyword evidence="5" id="KW-1185">Reference proteome</keyword>
<dbReference type="EMBL" id="CP015136">
    <property type="protein sequence ID" value="AMY12202.1"/>
    <property type="molecule type" value="Genomic_DNA"/>
</dbReference>
<organism evidence="4 5">
    <name type="scientific">Luteitalea pratensis</name>
    <dbReference type="NCBI Taxonomy" id="1855912"/>
    <lineage>
        <taxon>Bacteria</taxon>
        <taxon>Pseudomonadati</taxon>
        <taxon>Acidobacteriota</taxon>
        <taxon>Vicinamibacteria</taxon>
        <taxon>Vicinamibacterales</taxon>
        <taxon>Vicinamibacteraceae</taxon>
        <taxon>Luteitalea</taxon>
    </lineage>
</organism>
<feature type="region of interest" description="Disordered" evidence="1">
    <location>
        <begin position="203"/>
        <end position="235"/>
    </location>
</feature>
<feature type="compositionally biased region" description="Gly residues" evidence="1">
    <location>
        <begin position="32"/>
        <end position="49"/>
    </location>
</feature>
<sequence precursor="true">MKSTLVTSILLAGLVFVNTPSAVQAQHNRNPSGGGGGSSSGGTSSGGSSSGSDSTGSAVPRGGGSSPWGGGSVSSRPSEPTSSSSGARGPARVSGSGTRSYGSNGADGGTGSTTVPPYSRARNGAPVTGYGVPRGSVATLPPIISGPIYWGPDDWYFYPWGYGALALGYFWDPWMWTGYYGGGGYPWMDPYWSGGGGGGGGSYGSWDNANGSPDANSQSPAEENPLDSNGPTGGLRLKVEPREAEVYVDGFYAGRVDDFDGAMQKLKVVQGSHRIELRAEGYETATFTVNVIAGETTSYKTELKRH</sequence>
<dbReference type="Proteomes" id="UP000076079">
    <property type="component" value="Chromosome"/>
</dbReference>
<evidence type="ECO:0000256" key="1">
    <source>
        <dbReference type="SAM" id="MobiDB-lite"/>
    </source>
</evidence>
<gene>
    <name evidence="4" type="ORF">LuPra_05475</name>
</gene>
<name>A0A143PUE3_LUTPR</name>
<feature type="region of interest" description="Disordered" evidence="1">
    <location>
        <begin position="25"/>
        <end position="122"/>
    </location>
</feature>
<dbReference type="KEGG" id="abac:LuPra_05475"/>
<feature type="compositionally biased region" description="Gly residues" evidence="1">
    <location>
        <begin position="61"/>
        <end position="72"/>
    </location>
</feature>
<feature type="domain" description="PEGA" evidence="3">
    <location>
        <begin position="233"/>
        <end position="305"/>
    </location>
</feature>
<protein>
    <submittedName>
        <fullName evidence="4">PEGA domain protein</fullName>
    </submittedName>
</protein>
<feature type="compositionally biased region" description="Polar residues" evidence="1">
    <location>
        <begin position="207"/>
        <end position="230"/>
    </location>
</feature>
<evidence type="ECO:0000256" key="2">
    <source>
        <dbReference type="SAM" id="SignalP"/>
    </source>
</evidence>
<accession>A0A143PUE3</accession>
<evidence type="ECO:0000313" key="4">
    <source>
        <dbReference type="EMBL" id="AMY12202.1"/>
    </source>
</evidence>
<evidence type="ECO:0000313" key="5">
    <source>
        <dbReference type="Proteomes" id="UP000076079"/>
    </source>
</evidence>
<feature type="chain" id="PRO_5007512039" evidence="2">
    <location>
        <begin position="26"/>
        <end position="306"/>
    </location>
</feature>
<reference evidence="5" key="2">
    <citation type="submission" date="2016-04" db="EMBL/GenBank/DDBJ databases">
        <title>First Complete Genome Sequence of a Subdivision 6 Acidobacterium.</title>
        <authorList>
            <person name="Huang S."/>
            <person name="Vieira S."/>
            <person name="Bunk B."/>
            <person name="Riedel T."/>
            <person name="Sproeer C."/>
            <person name="Overmann J."/>
        </authorList>
    </citation>
    <scope>NUCLEOTIDE SEQUENCE [LARGE SCALE GENOMIC DNA]</scope>
    <source>
        <strain evidence="5">DSM 100886 HEG_-6_39</strain>
    </source>
</reference>
<dbReference type="InterPro" id="IPR013229">
    <property type="entry name" value="PEGA"/>
</dbReference>